<evidence type="ECO:0000256" key="4">
    <source>
        <dbReference type="ARBA" id="ARBA00022553"/>
    </source>
</evidence>
<dbReference type="Pfam" id="PF04095">
    <property type="entry name" value="NAPRTase"/>
    <property type="match status" value="1"/>
</dbReference>
<dbReference type="CDD" id="cd01570">
    <property type="entry name" value="NAPRTase_A"/>
    <property type="match status" value="1"/>
</dbReference>
<dbReference type="AlphaFoldDB" id="A0A5K7XGP1"/>
<dbReference type="GO" id="GO:0004516">
    <property type="term" value="F:nicotinate phosphoribosyltransferase activity"/>
    <property type="evidence" value="ECO:0007669"/>
    <property type="project" value="UniProtKB-UniRule"/>
</dbReference>
<evidence type="ECO:0000313" key="14">
    <source>
        <dbReference type="Proteomes" id="UP000326837"/>
    </source>
</evidence>
<dbReference type="InterPro" id="IPR041525">
    <property type="entry name" value="N/Namide_PRibTrfase"/>
</dbReference>
<evidence type="ECO:0000313" key="13">
    <source>
        <dbReference type="EMBL" id="BBO35618.1"/>
    </source>
</evidence>
<comment type="pathway">
    <text evidence="1 9">Cofactor biosynthesis; NAD(+) biosynthesis; nicotinate D-ribonucleotide from nicotinate: step 1/1.</text>
</comment>
<dbReference type="NCBIfam" id="NF006695">
    <property type="entry name" value="PRK09243.1-2"/>
    <property type="match status" value="1"/>
</dbReference>
<dbReference type="NCBIfam" id="TIGR01513">
    <property type="entry name" value="NAPRTase_put"/>
    <property type="match status" value="1"/>
</dbReference>
<evidence type="ECO:0000256" key="2">
    <source>
        <dbReference type="ARBA" id="ARBA00010897"/>
    </source>
</evidence>
<evidence type="ECO:0000259" key="11">
    <source>
        <dbReference type="Pfam" id="PF17767"/>
    </source>
</evidence>
<dbReference type="Pfam" id="PF17956">
    <property type="entry name" value="NAPRTase_C"/>
    <property type="match status" value="1"/>
</dbReference>
<dbReference type="GO" id="GO:0034355">
    <property type="term" value="P:NAD+ biosynthetic process via the salvage pathway"/>
    <property type="evidence" value="ECO:0007669"/>
    <property type="project" value="TreeGrafter"/>
</dbReference>
<dbReference type="PANTHER" id="PTHR11098">
    <property type="entry name" value="NICOTINATE PHOSPHORIBOSYLTRANSFERASE"/>
    <property type="match status" value="1"/>
</dbReference>
<dbReference type="NCBIfam" id="NF009131">
    <property type="entry name" value="PRK12484.1"/>
    <property type="match status" value="1"/>
</dbReference>
<feature type="domain" description="Nicotinate phosphoribosyltransferase N-terminal" evidence="11">
    <location>
        <begin position="16"/>
        <end position="146"/>
    </location>
</feature>
<accession>A0A5K7XGP1</accession>
<dbReference type="SUPFAM" id="SSF54675">
    <property type="entry name" value="Nicotinate/Quinolinate PRTase N-terminal domain-like"/>
    <property type="match status" value="1"/>
</dbReference>
<evidence type="ECO:0000256" key="3">
    <source>
        <dbReference type="ARBA" id="ARBA00013236"/>
    </source>
</evidence>
<feature type="domain" description="Nicotinate/nicotinamide phosphoribosyltransferase" evidence="10">
    <location>
        <begin position="169"/>
        <end position="347"/>
    </location>
</feature>
<dbReference type="InterPro" id="IPR041619">
    <property type="entry name" value="NAPRTase_C"/>
</dbReference>
<name>A0A5K7XGP1_9BACT</name>
<evidence type="ECO:0000256" key="1">
    <source>
        <dbReference type="ARBA" id="ARBA00004952"/>
    </source>
</evidence>
<dbReference type="GO" id="GO:0005829">
    <property type="term" value="C:cytosol"/>
    <property type="evidence" value="ECO:0007669"/>
    <property type="project" value="TreeGrafter"/>
</dbReference>
<keyword evidence="7 9" id="KW-0808">Transferase</keyword>
<dbReference type="InterPro" id="IPR013785">
    <property type="entry name" value="Aldolase_TIM"/>
</dbReference>
<organism evidence="13 14">
    <name type="scientific">Lacipirellula parvula</name>
    <dbReference type="NCBI Taxonomy" id="2650471"/>
    <lineage>
        <taxon>Bacteria</taxon>
        <taxon>Pseudomonadati</taxon>
        <taxon>Planctomycetota</taxon>
        <taxon>Planctomycetia</taxon>
        <taxon>Pirellulales</taxon>
        <taxon>Lacipirellulaceae</taxon>
        <taxon>Lacipirellula</taxon>
    </lineage>
</organism>
<keyword evidence="14" id="KW-1185">Reference proteome</keyword>
<comment type="function">
    <text evidence="9">Catalyzes the first step in the biosynthesis of NAD from nicotinic acid, the ATP-dependent synthesis of beta-nicotinate D-ribonucleotide from nicotinate and 5-phospho-D-ribose 1-phosphate.</text>
</comment>
<dbReference type="Proteomes" id="UP000326837">
    <property type="component" value="Chromosome"/>
</dbReference>
<dbReference type="FunFam" id="3.20.20.70:FF:000076">
    <property type="entry name" value="Nicotinate phosphoribosyltransferase"/>
    <property type="match status" value="1"/>
</dbReference>
<dbReference type="UniPathway" id="UPA00253">
    <property type="reaction ID" value="UER00457"/>
</dbReference>
<dbReference type="InterPro" id="IPR006405">
    <property type="entry name" value="Nic_PRibTrfase_pncB"/>
</dbReference>
<sequence>MTNAMPQNMPHPSLALLTDLYQLTMAYGYWKQGRADQPAVFHLFFRKPPFQGGYAIAAGLAPAIDYLSAFRFEPDDIAYLATLVGNDGQSLFEPRFFDYLAELRLACDVDAMPEGTVAFGQEPLLRVRGPILQCQLLETALLNIVNFQTLIATKAARVCQAAAGDPVVEFGLRRAQGIDGGLSASRAAYIGGCAATSNVLAGKLYGIPVKGTHAHSWVMSFDTEAEAFASYAEAMPNNCVFLVDTYDTLEGVRRAVEIGIKLRSEGHELVGVRLDSGDLAYLSIEARKILDAGGFSQAQILASNDLDERIIENLKAQGAKISVWGVGTKLATAYDQPALGGVYKLGAVQNEEGEWAPRLKLSEQVVKTSIPGILQVRRYETTDGMTGDMIYDELGGVDPRQIVVDAKDPTRRKSMPAPLVSRDLLTPVIRGGRVVAESEPLEVVRERARGELQRLHPTIRRFMNPHEYPVGLDVGLHECRDAMIQAARDPQVAATPEG</sequence>
<dbReference type="InterPro" id="IPR036068">
    <property type="entry name" value="Nicotinate_pribotase-like_C"/>
</dbReference>
<feature type="domain" description="Nicotinate phosphoribosyltransferase C-terminal" evidence="12">
    <location>
        <begin position="377"/>
        <end position="478"/>
    </location>
</feature>
<keyword evidence="5 9" id="KW-0436">Ligase</keyword>
<dbReference type="EMBL" id="AP021861">
    <property type="protein sequence ID" value="BBO35618.1"/>
    <property type="molecule type" value="Genomic_DNA"/>
</dbReference>
<dbReference type="PIRSF" id="PIRSF000484">
    <property type="entry name" value="NAPRT"/>
    <property type="match status" value="1"/>
</dbReference>
<gene>
    <name evidence="13" type="ORF">PLANPX_5230</name>
</gene>
<comment type="catalytic activity">
    <reaction evidence="8 9">
        <text>5-phospho-alpha-D-ribose 1-diphosphate + nicotinate + ATP + H2O = nicotinate beta-D-ribonucleotide + ADP + phosphate + diphosphate</text>
        <dbReference type="Rhea" id="RHEA:36163"/>
        <dbReference type="ChEBI" id="CHEBI:15377"/>
        <dbReference type="ChEBI" id="CHEBI:30616"/>
        <dbReference type="ChEBI" id="CHEBI:32544"/>
        <dbReference type="ChEBI" id="CHEBI:33019"/>
        <dbReference type="ChEBI" id="CHEBI:43474"/>
        <dbReference type="ChEBI" id="CHEBI:57502"/>
        <dbReference type="ChEBI" id="CHEBI:58017"/>
        <dbReference type="ChEBI" id="CHEBI:456216"/>
        <dbReference type="EC" id="6.3.4.21"/>
    </reaction>
</comment>
<dbReference type="InterPro" id="IPR007229">
    <property type="entry name" value="Nic_PRibTrfase-Fam"/>
</dbReference>
<dbReference type="Gene3D" id="3.20.140.10">
    <property type="entry name" value="nicotinate phosphoribosyltransferase"/>
    <property type="match status" value="1"/>
</dbReference>
<dbReference type="RefSeq" id="WP_152100961.1">
    <property type="nucleotide sequence ID" value="NZ_AP021861.1"/>
</dbReference>
<dbReference type="InterPro" id="IPR040727">
    <property type="entry name" value="NAPRTase_N"/>
</dbReference>
<evidence type="ECO:0000256" key="9">
    <source>
        <dbReference type="RuleBase" id="RU365100"/>
    </source>
</evidence>
<proteinExistence type="inferred from homology"/>
<keyword evidence="4" id="KW-0597">Phosphoprotein</keyword>
<evidence type="ECO:0000256" key="7">
    <source>
        <dbReference type="ARBA" id="ARBA00022679"/>
    </source>
</evidence>
<comment type="PTM">
    <text evidence="9">Transiently phosphorylated on a His residue during the reaction cycle. Phosphorylation strongly increases the affinity for substrates and increases the rate of nicotinate D-ribonucleotide production. Dephosphorylation regenerates the low-affinity form of the enzyme, leading to product release.</text>
</comment>
<dbReference type="EC" id="6.3.4.21" evidence="3 9"/>
<evidence type="ECO:0000256" key="5">
    <source>
        <dbReference type="ARBA" id="ARBA00022598"/>
    </source>
</evidence>
<dbReference type="Gene3D" id="3.20.20.70">
    <property type="entry name" value="Aldolase class I"/>
    <property type="match status" value="1"/>
</dbReference>
<keyword evidence="6 9" id="KW-0662">Pyridine nucleotide biosynthesis</keyword>
<dbReference type="Pfam" id="PF17767">
    <property type="entry name" value="NAPRTase_N"/>
    <property type="match status" value="1"/>
</dbReference>
<dbReference type="SUPFAM" id="SSF51690">
    <property type="entry name" value="Nicotinate/Quinolinate PRTase C-terminal domain-like"/>
    <property type="match status" value="1"/>
</dbReference>
<evidence type="ECO:0000256" key="6">
    <source>
        <dbReference type="ARBA" id="ARBA00022642"/>
    </source>
</evidence>
<reference evidence="14" key="1">
    <citation type="submission" date="2019-10" db="EMBL/GenBank/DDBJ databases">
        <title>Lacipirellula parvula gen. nov., sp. nov., representing a lineage of planctomycetes widespread in freshwater anoxic habitats, and description of the family Lacipirellulaceae.</title>
        <authorList>
            <person name="Dedysh S.N."/>
            <person name="Kulichevskaya I.S."/>
            <person name="Beletsky A.V."/>
            <person name="Rakitin A.L."/>
            <person name="Mardanov A.V."/>
            <person name="Ivanova A.A."/>
            <person name="Saltykova V.X."/>
            <person name="Rijpstra W.I.C."/>
            <person name="Sinninghe Damste J.S."/>
            <person name="Ravin N.V."/>
        </authorList>
    </citation>
    <scope>NUCLEOTIDE SEQUENCE [LARGE SCALE GENOMIC DNA]</scope>
    <source>
        <strain evidence="14">PX69</strain>
    </source>
</reference>
<dbReference type="GO" id="GO:0047280">
    <property type="term" value="F:nicotinamide phosphoribosyltransferase activity"/>
    <property type="evidence" value="ECO:0007669"/>
    <property type="project" value="UniProtKB-ARBA"/>
</dbReference>
<dbReference type="KEGG" id="lpav:PLANPX_5230"/>
<keyword evidence="13" id="KW-0328">Glycosyltransferase</keyword>
<comment type="similarity">
    <text evidence="2 9">Belongs to the NAPRTase family.</text>
</comment>
<evidence type="ECO:0000256" key="8">
    <source>
        <dbReference type="ARBA" id="ARBA00048668"/>
    </source>
</evidence>
<dbReference type="PANTHER" id="PTHR11098:SF1">
    <property type="entry name" value="NICOTINATE PHOSPHORIBOSYLTRANSFERASE"/>
    <property type="match status" value="1"/>
</dbReference>
<protein>
    <recommendedName>
        <fullName evidence="3 9">Nicotinate phosphoribosyltransferase</fullName>
        <ecNumber evidence="3 9">6.3.4.21</ecNumber>
    </recommendedName>
</protein>
<evidence type="ECO:0000259" key="12">
    <source>
        <dbReference type="Pfam" id="PF17956"/>
    </source>
</evidence>
<evidence type="ECO:0000259" key="10">
    <source>
        <dbReference type="Pfam" id="PF04095"/>
    </source>
</evidence>